<proteinExistence type="predicted"/>
<name>A0ABD0KLT4_9CAEN</name>
<gene>
    <name evidence="1" type="ORF">BaRGS_00020535</name>
</gene>
<dbReference type="EMBL" id="JACVVK020000153">
    <property type="protein sequence ID" value="KAK7488228.1"/>
    <property type="molecule type" value="Genomic_DNA"/>
</dbReference>
<dbReference type="Proteomes" id="UP001519460">
    <property type="component" value="Unassembled WGS sequence"/>
</dbReference>
<sequence>MEAIMDEVLMELILDDSLDCFDLAVLIEGLRRGEQGERADFRFQFQKHPRSAVSRMALKVGVPGSDVI</sequence>
<comment type="caution">
    <text evidence="1">The sequence shown here is derived from an EMBL/GenBank/DDBJ whole genome shotgun (WGS) entry which is preliminary data.</text>
</comment>
<keyword evidence="2" id="KW-1185">Reference proteome</keyword>
<evidence type="ECO:0000313" key="2">
    <source>
        <dbReference type="Proteomes" id="UP001519460"/>
    </source>
</evidence>
<organism evidence="1 2">
    <name type="scientific">Batillaria attramentaria</name>
    <dbReference type="NCBI Taxonomy" id="370345"/>
    <lineage>
        <taxon>Eukaryota</taxon>
        <taxon>Metazoa</taxon>
        <taxon>Spiralia</taxon>
        <taxon>Lophotrochozoa</taxon>
        <taxon>Mollusca</taxon>
        <taxon>Gastropoda</taxon>
        <taxon>Caenogastropoda</taxon>
        <taxon>Sorbeoconcha</taxon>
        <taxon>Cerithioidea</taxon>
        <taxon>Batillariidae</taxon>
        <taxon>Batillaria</taxon>
    </lineage>
</organism>
<accession>A0ABD0KLT4</accession>
<dbReference type="AlphaFoldDB" id="A0ABD0KLT4"/>
<protein>
    <submittedName>
        <fullName evidence="1">Uncharacterized protein</fullName>
    </submittedName>
</protein>
<evidence type="ECO:0000313" key="1">
    <source>
        <dbReference type="EMBL" id="KAK7488228.1"/>
    </source>
</evidence>
<reference evidence="1 2" key="1">
    <citation type="journal article" date="2023" name="Sci. Data">
        <title>Genome assembly of the Korean intertidal mud-creeper Batillaria attramentaria.</title>
        <authorList>
            <person name="Patra A.K."/>
            <person name="Ho P.T."/>
            <person name="Jun S."/>
            <person name="Lee S.J."/>
            <person name="Kim Y."/>
            <person name="Won Y.J."/>
        </authorList>
    </citation>
    <scope>NUCLEOTIDE SEQUENCE [LARGE SCALE GENOMIC DNA]</scope>
    <source>
        <strain evidence="1">Wonlab-2016</strain>
    </source>
</reference>